<keyword evidence="2" id="KW-0479">Metal-binding</keyword>
<dbReference type="OrthoDB" id="7066910at2"/>
<evidence type="ECO:0000256" key="2">
    <source>
        <dbReference type="ARBA" id="ARBA00022723"/>
    </source>
</evidence>
<dbReference type="Pfam" id="PF00293">
    <property type="entry name" value="NUDIX"/>
    <property type="match status" value="1"/>
</dbReference>
<dbReference type="PANTHER" id="PTHR12629">
    <property type="entry name" value="DIPHOSPHOINOSITOL POLYPHOSPHATE PHOSPHOHYDROLASE"/>
    <property type="match status" value="1"/>
</dbReference>
<proteinExistence type="predicted"/>
<dbReference type="PROSITE" id="PS51462">
    <property type="entry name" value="NUDIX"/>
    <property type="match status" value="1"/>
</dbReference>
<keyword evidence="7" id="KW-1185">Reference proteome</keyword>
<dbReference type="Gene3D" id="3.90.79.10">
    <property type="entry name" value="Nucleoside Triphosphate Pyrophosphohydrolase"/>
    <property type="match status" value="1"/>
</dbReference>
<feature type="domain" description="Nudix hydrolase" evidence="5">
    <location>
        <begin position="33"/>
        <end position="167"/>
    </location>
</feature>
<reference evidence="7" key="1">
    <citation type="submission" date="2016-08" db="EMBL/GenBank/DDBJ databases">
        <authorList>
            <person name="Varghese N."/>
            <person name="Submissions Spin"/>
        </authorList>
    </citation>
    <scope>NUCLEOTIDE SEQUENCE [LARGE SCALE GENOMIC DNA]</scope>
    <source>
        <strain evidence="7">HAMBI 2975</strain>
    </source>
</reference>
<evidence type="ECO:0000313" key="6">
    <source>
        <dbReference type="EMBL" id="SCB33680.1"/>
    </source>
</evidence>
<dbReference type="GO" id="GO:0005737">
    <property type="term" value="C:cytoplasm"/>
    <property type="evidence" value="ECO:0007669"/>
    <property type="project" value="TreeGrafter"/>
</dbReference>
<organism evidence="6 7">
    <name type="scientific">Rhizobium multihospitium</name>
    <dbReference type="NCBI Taxonomy" id="410764"/>
    <lineage>
        <taxon>Bacteria</taxon>
        <taxon>Pseudomonadati</taxon>
        <taxon>Pseudomonadota</taxon>
        <taxon>Alphaproteobacteria</taxon>
        <taxon>Hyphomicrobiales</taxon>
        <taxon>Rhizobiaceae</taxon>
        <taxon>Rhizobium/Agrobacterium group</taxon>
        <taxon>Rhizobium</taxon>
    </lineage>
</organism>
<dbReference type="InterPro" id="IPR000086">
    <property type="entry name" value="NUDIX_hydrolase_dom"/>
</dbReference>
<dbReference type="PANTHER" id="PTHR12629:SF0">
    <property type="entry name" value="DIPHOSPHOINOSITOL-POLYPHOSPHATE DIPHOSPHATASE"/>
    <property type="match status" value="1"/>
</dbReference>
<evidence type="ECO:0000256" key="1">
    <source>
        <dbReference type="ARBA" id="ARBA00001946"/>
    </source>
</evidence>
<dbReference type="CDD" id="cd04666">
    <property type="entry name" value="NUDIX_DIPP2_like_Nudt4"/>
    <property type="match status" value="1"/>
</dbReference>
<dbReference type="STRING" id="410764.GA0061103_4663"/>
<dbReference type="InterPro" id="IPR015797">
    <property type="entry name" value="NUDIX_hydrolase-like_dom_sf"/>
</dbReference>
<dbReference type="AlphaFoldDB" id="A0A1C3W0X4"/>
<gene>
    <name evidence="6" type="ORF">GA0061103_4663</name>
</gene>
<keyword evidence="3" id="KW-0378">Hydrolase</keyword>
<evidence type="ECO:0000259" key="5">
    <source>
        <dbReference type="PROSITE" id="PS51462"/>
    </source>
</evidence>
<dbReference type="EMBL" id="FMAG01000004">
    <property type="protein sequence ID" value="SCB33680.1"/>
    <property type="molecule type" value="Genomic_DNA"/>
</dbReference>
<evidence type="ECO:0000256" key="3">
    <source>
        <dbReference type="ARBA" id="ARBA00022801"/>
    </source>
</evidence>
<comment type="cofactor">
    <cofactor evidence="1">
        <name>Mg(2+)</name>
        <dbReference type="ChEBI" id="CHEBI:18420"/>
    </cofactor>
</comment>
<name>A0A1C3W0X4_9HYPH</name>
<accession>A0A1C3W0X4</accession>
<sequence>MKSKKDGGKPASPKSKHLLQQLARTPEQLFSNAFRSQYGALCFRYKEGGHEIEVLVITSRDSGRWIVPKGWPMKGKEPHEAAAIEAWEEAGVRGKVRRAPIGRYTYLKELDDGKVVPCVVDMFQVEVKEIGNEFKERGQRRLDWVSLDEAARRVREIELKSLLVNFRPQGK</sequence>
<dbReference type="GO" id="GO:0016462">
    <property type="term" value="F:pyrophosphatase activity"/>
    <property type="evidence" value="ECO:0007669"/>
    <property type="project" value="InterPro"/>
</dbReference>
<protein>
    <submittedName>
        <fullName evidence="6">8-oxo-dGTP pyrophosphatase MutT, NUDIX family</fullName>
    </submittedName>
</protein>
<dbReference type="GO" id="GO:0046872">
    <property type="term" value="F:metal ion binding"/>
    <property type="evidence" value="ECO:0007669"/>
    <property type="project" value="UniProtKB-KW"/>
</dbReference>
<evidence type="ECO:0000256" key="4">
    <source>
        <dbReference type="ARBA" id="ARBA00022842"/>
    </source>
</evidence>
<dbReference type="RefSeq" id="WP_092713462.1">
    <property type="nucleotide sequence ID" value="NZ_FMAG01000004.1"/>
</dbReference>
<dbReference type="SUPFAM" id="SSF55811">
    <property type="entry name" value="Nudix"/>
    <property type="match status" value="1"/>
</dbReference>
<dbReference type="InterPro" id="IPR047198">
    <property type="entry name" value="DDP-like_NUDIX"/>
</dbReference>
<keyword evidence="4" id="KW-0460">Magnesium</keyword>
<dbReference type="Proteomes" id="UP000199101">
    <property type="component" value="Unassembled WGS sequence"/>
</dbReference>
<evidence type="ECO:0000313" key="7">
    <source>
        <dbReference type="Proteomes" id="UP000199101"/>
    </source>
</evidence>